<gene>
    <name evidence="8" type="ORF">METZ01_LOCUS149064</name>
</gene>
<dbReference type="InterPro" id="IPR050721">
    <property type="entry name" value="Trk_Ktr_HKT_K-transport"/>
</dbReference>
<accession>A0A382A3W5</accession>
<feature type="domain" description="RCK C-terminal" evidence="7">
    <location>
        <begin position="141"/>
        <end position="225"/>
    </location>
</feature>
<sequence length="455" mass="50680">MRILIVGAGIVGFDLAQELSQEGHDIAIVDQDAERIRRIADTLDVLAIEGNACLPSVLMKAGIKSSEMVIAVTERDEINLLICFLASRFDVPKRFARLRNREFTENGRVFSPEELFIDQAINPGQIIVETILKILETPGVINVAEFADGEILLREFDVPENAPIAGKTIHDIRSITQMDSFLIVAIVRAGQLVIPKNQDIIQAGDRFYTLVDKEFLPFLLPMLNRTLENVEKIVIYGATSTSIHLAKALEENRRDVCIIEPSREKAHRAADKLQRTLVQHGSGTDMDLFNEINMKDADFFLALSQDDENNILSALLAKKHGAKRVMVIARDPEYLPILDSIGMDITINPRLITVSAILKHLRKGQVMSVFKLIEDAEVMEIGVEENSSIVNKKIGKIKFPKAAIIGAVLRKGEMLLPNDDVTLEAGDSVIVVALAGTIEKIEKLFDRKRSFLPFR</sequence>
<dbReference type="PANTHER" id="PTHR43833:SF5">
    <property type="entry name" value="TRK SYSTEM POTASSIUM UPTAKE PROTEIN TRKA"/>
    <property type="match status" value="1"/>
</dbReference>
<dbReference type="NCBIfam" id="NF007039">
    <property type="entry name" value="PRK09496.3-2"/>
    <property type="match status" value="1"/>
</dbReference>
<evidence type="ECO:0000256" key="2">
    <source>
        <dbReference type="ARBA" id="ARBA00022538"/>
    </source>
</evidence>
<keyword evidence="5" id="KW-0406">Ion transport</keyword>
<evidence type="ECO:0008006" key="9">
    <source>
        <dbReference type="Google" id="ProtNLM"/>
    </source>
</evidence>
<dbReference type="NCBIfam" id="NF007032">
    <property type="entry name" value="PRK09496.1-4"/>
    <property type="match status" value="1"/>
</dbReference>
<dbReference type="InterPro" id="IPR006037">
    <property type="entry name" value="RCK_C"/>
</dbReference>
<proteinExistence type="predicted"/>
<evidence type="ECO:0000259" key="6">
    <source>
        <dbReference type="PROSITE" id="PS51201"/>
    </source>
</evidence>
<dbReference type="Gene3D" id="3.40.50.720">
    <property type="entry name" value="NAD(P)-binding Rossmann-like Domain"/>
    <property type="match status" value="2"/>
</dbReference>
<name>A0A382A3W5_9ZZZZ</name>
<protein>
    <recommendedName>
        <fullName evidence="9">Trk system potassium uptake protein TrkA</fullName>
    </recommendedName>
</protein>
<keyword evidence="3" id="KW-0630">Potassium</keyword>
<dbReference type="Pfam" id="PF02254">
    <property type="entry name" value="TrkA_N"/>
    <property type="match status" value="2"/>
</dbReference>
<reference evidence="8" key="1">
    <citation type="submission" date="2018-05" db="EMBL/GenBank/DDBJ databases">
        <authorList>
            <person name="Lanie J.A."/>
            <person name="Ng W.-L."/>
            <person name="Kazmierczak K.M."/>
            <person name="Andrzejewski T.M."/>
            <person name="Davidsen T.M."/>
            <person name="Wayne K.J."/>
            <person name="Tettelin H."/>
            <person name="Glass J.I."/>
            <person name="Rusch D."/>
            <person name="Podicherti R."/>
            <person name="Tsui H.-C.T."/>
            <person name="Winkler M.E."/>
        </authorList>
    </citation>
    <scope>NUCLEOTIDE SEQUENCE</scope>
</reference>
<dbReference type="InterPro" id="IPR036721">
    <property type="entry name" value="RCK_C_sf"/>
</dbReference>
<dbReference type="EMBL" id="UINC01023808">
    <property type="protein sequence ID" value="SVA96210.1"/>
    <property type="molecule type" value="Genomic_DNA"/>
</dbReference>
<dbReference type="InterPro" id="IPR036291">
    <property type="entry name" value="NAD(P)-bd_dom_sf"/>
</dbReference>
<evidence type="ECO:0000256" key="1">
    <source>
        <dbReference type="ARBA" id="ARBA00022448"/>
    </source>
</evidence>
<dbReference type="NCBIfam" id="NF007031">
    <property type="entry name" value="PRK09496.1-2"/>
    <property type="match status" value="1"/>
</dbReference>
<dbReference type="PRINTS" id="PR00335">
    <property type="entry name" value="KUPTAKETRKA"/>
</dbReference>
<keyword evidence="2" id="KW-0633">Potassium transport</keyword>
<dbReference type="GO" id="GO:0005886">
    <property type="term" value="C:plasma membrane"/>
    <property type="evidence" value="ECO:0007669"/>
    <property type="project" value="InterPro"/>
</dbReference>
<dbReference type="InterPro" id="IPR006036">
    <property type="entry name" value="K_uptake_TrkA"/>
</dbReference>
<dbReference type="PANTHER" id="PTHR43833">
    <property type="entry name" value="POTASSIUM CHANNEL PROTEIN 2-RELATED-RELATED"/>
    <property type="match status" value="1"/>
</dbReference>
<evidence type="ECO:0000313" key="8">
    <source>
        <dbReference type="EMBL" id="SVA96210.1"/>
    </source>
</evidence>
<dbReference type="AlphaFoldDB" id="A0A382A3W5"/>
<keyword evidence="4" id="KW-0520">NAD</keyword>
<feature type="domain" description="RCK N-terminal" evidence="6">
    <location>
        <begin position="230"/>
        <end position="349"/>
    </location>
</feature>
<evidence type="ECO:0000256" key="4">
    <source>
        <dbReference type="ARBA" id="ARBA00023027"/>
    </source>
</evidence>
<evidence type="ECO:0000256" key="3">
    <source>
        <dbReference type="ARBA" id="ARBA00022958"/>
    </source>
</evidence>
<organism evidence="8">
    <name type="scientific">marine metagenome</name>
    <dbReference type="NCBI Taxonomy" id="408172"/>
    <lineage>
        <taxon>unclassified sequences</taxon>
        <taxon>metagenomes</taxon>
        <taxon>ecological metagenomes</taxon>
    </lineage>
</organism>
<dbReference type="InterPro" id="IPR003148">
    <property type="entry name" value="RCK_N"/>
</dbReference>
<keyword evidence="1" id="KW-0813">Transport</keyword>
<dbReference type="SUPFAM" id="SSF116726">
    <property type="entry name" value="TrkA C-terminal domain-like"/>
    <property type="match status" value="2"/>
</dbReference>
<dbReference type="Pfam" id="PF02080">
    <property type="entry name" value="TrkA_C"/>
    <property type="match status" value="2"/>
</dbReference>
<dbReference type="GO" id="GO:0015079">
    <property type="term" value="F:potassium ion transmembrane transporter activity"/>
    <property type="evidence" value="ECO:0007669"/>
    <property type="project" value="InterPro"/>
</dbReference>
<feature type="domain" description="RCK C-terminal" evidence="7">
    <location>
        <begin position="365"/>
        <end position="447"/>
    </location>
</feature>
<dbReference type="SUPFAM" id="SSF51735">
    <property type="entry name" value="NAD(P)-binding Rossmann-fold domains"/>
    <property type="match status" value="2"/>
</dbReference>
<evidence type="ECO:0000259" key="7">
    <source>
        <dbReference type="PROSITE" id="PS51202"/>
    </source>
</evidence>
<evidence type="ECO:0000256" key="5">
    <source>
        <dbReference type="ARBA" id="ARBA00023065"/>
    </source>
</evidence>
<feature type="domain" description="RCK N-terminal" evidence="6">
    <location>
        <begin position="1"/>
        <end position="121"/>
    </location>
</feature>
<dbReference type="Gene3D" id="3.30.70.1450">
    <property type="entry name" value="Regulator of K+ conductance, C-terminal domain"/>
    <property type="match status" value="2"/>
</dbReference>
<dbReference type="PROSITE" id="PS51202">
    <property type="entry name" value="RCK_C"/>
    <property type="match status" value="2"/>
</dbReference>
<dbReference type="PROSITE" id="PS51201">
    <property type="entry name" value="RCK_N"/>
    <property type="match status" value="2"/>
</dbReference>
<dbReference type="NCBIfam" id="NF007041">
    <property type="entry name" value="PRK09496.3-4"/>
    <property type="match status" value="1"/>
</dbReference>